<gene>
    <name evidence="3" type="ORF">HCN44_000422</name>
</gene>
<reference evidence="3 4" key="1">
    <citation type="submission" date="2020-08" db="EMBL/GenBank/DDBJ databases">
        <title>Aphidius gifuensis genome sequencing and assembly.</title>
        <authorList>
            <person name="Du Z."/>
        </authorList>
    </citation>
    <scope>NUCLEOTIDE SEQUENCE [LARGE SCALE GENOMIC DNA]</scope>
    <source>
        <strain evidence="3">YNYX2018</strain>
        <tissue evidence="3">Adults</tissue>
    </source>
</reference>
<dbReference type="EMBL" id="JACMRX010000004">
    <property type="protein sequence ID" value="KAF7990617.1"/>
    <property type="molecule type" value="Genomic_DNA"/>
</dbReference>
<accession>A0A835CNU3</accession>
<comment type="caution">
    <text evidence="3">The sequence shown here is derived from an EMBL/GenBank/DDBJ whole genome shotgun (WGS) entry which is preliminary data.</text>
</comment>
<feature type="compositionally biased region" description="Acidic residues" evidence="2">
    <location>
        <begin position="110"/>
        <end position="122"/>
    </location>
</feature>
<protein>
    <submittedName>
        <fullName evidence="3">Uncharacterized protein</fullName>
    </submittedName>
</protein>
<organism evidence="3 4">
    <name type="scientific">Aphidius gifuensis</name>
    <name type="common">Parasitoid wasp</name>
    <dbReference type="NCBI Taxonomy" id="684658"/>
    <lineage>
        <taxon>Eukaryota</taxon>
        <taxon>Metazoa</taxon>
        <taxon>Ecdysozoa</taxon>
        <taxon>Arthropoda</taxon>
        <taxon>Hexapoda</taxon>
        <taxon>Insecta</taxon>
        <taxon>Pterygota</taxon>
        <taxon>Neoptera</taxon>
        <taxon>Endopterygota</taxon>
        <taxon>Hymenoptera</taxon>
        <taxon>Apocrita</taxon>
        <taxon>Ichneumonoidea</taxon>
        <taxon>Braconidae</taxon>
        <taxon>Aphidiinae</taxon>
        <taxon>Aphidius</taxon>
    </lineage>
</organism>
<evidence type="ECO:0000256" key="2">
    <source>
        <dbReference type="SAM" id="MobiDB-lite"/>
    </source>
</evidence>
<feature type="coiled-coil region" evidence="1">
    <location>
        <begin position="20"/>
        <end position="82"/>
    </location>
</feature>
<keyword evidence="4" id="KW-1185">Reference proteome</keyword>
<evidence type="ECO:0000256" key="1">
    <source>
        <dbReference type="SAM" id="Coils"/>
    </source>
</evidence>
<feature type="region of interest" description="Disordered" evidence="2">
    <location>
        <begin position="106"/>
        <end position="140"/>
    </location>
</feature>
<evidence type="ECO:0000313" key="4">
    <source>
        <dbReference type="Proteomes" id="UP000639338"/>
    </source>
</evidence>
<sequence>MFEMRVASVGPLRAYKMSIRTRMNKNLTRIQNELRRTRKVINSSKTTKNREVNELQLTIESIQKLTQTLLDASDDLSKLEAAENVILKEKNTYEFKFEQKNEEERVKEEDFIDDQYNDDEELTIPKANSSKSVEFDLNFD</sequence>
<dbReference type="AlphaFoldDB" id="A0A835CNU3"/>
<dbReference type="Proteomes" id="UP000639338">
    <property type="component" value="Unassembled WGS sequence"/>
</dbReference>
<evidence type="ECO:0000313" key="3">
    <source>
        <dbReference type="EMBL" id="KAF7990617.1"/>
    </source>
</evidence>
<proteinExistence type="predicted"/>
<keyword evidence="1" id="KW-0175">Coiled coil</keyword>
<name>A0A835CNU3_APHGI</name>